<accession>A0A562IB40</accession>
<comment type="caution">
    <text evidence="1">The sequence shown here is derived from an EMBL/GenBank/DDBJ whole genome shotgun (WGS) entry which is preliminary data.</text>
</comment>
<keyword evidence="2" id="KW-1185">Reference proteome</keyword>
<dbReference type="Proteomes" id="UP000319825">
    <property type="component" value="Unassembled WGS sequence"/>
</dbReference>
<reference evidence="1 2" key="1">
    <citation type="submission" date="2019-07" db="EMBL/GenBank/DDBJ databases">
        <title>R&amp;d 2014.</title>
        <authorList>
            <person name="Klenk H.-P."/>
        </authorList>
    </citation>
    <scope>NUCLEOTIDE SEQUENCE [LARGE SCALE GENOMIC DNA]</scope>
    <source>
        <strain evidence="1 2">DSM 43868</strain>
    </source>
</reference>
<dbReference type="OrthoDB" id="3381842at2"/>
<proteinExistence type="predicted"/>
<sequence>MTDEHNDPDRVDVRFNVPMPVNPMYPGMGNIRGISFDKTGVEQAETPGGLVAGSGEKGVETEWNAGTLDSAITWLETHASYLHRLSYDMADIKEQLGGDQAAAGKGALGGFQYATQLGQQHQQVYTGTENGLRTLSDNLYTAAEALRTVKRNYETAEGANEMTAQQMQQAFNDAARGGES</sequence>
<organism evidence="1 2">
    <name type="scientific">Micromonospora olivasterospora</name>
    <dbReference type="NCBI Taxonomy" id="1880"/>
    <lineage>
        <taxon>Bacteria</taxon>
        <taxon>Bacillati</taxon>
        <taxon>Actinomycetota</taxon>
        <taxon>Actinomycetes</taxon>
        <taxon>Micromonosporales</taxon>
        <taxon>Micromonosporaceae</taxon>
        <taxon>Micromonospora</taxon>
    </lineage>
</organism>
<name>A0A562IB40_MICOL</name>
<gene>
    <name evidence="1" type="ORF">JD77_03063</name>
</gene>
<dbReference type="EMBL" id="VLKE01000001">
    <property type="protein sequence ID" value="TWH68076.1"/>
    <property type="molecule type" value="Genomic_DNA"/>
</dbReference>
<dbReference type="RefSeq" id="WP_145774956.1">
    <property type="nucleotide sequence ID" value="NZ_BAAATQ010000108.1"/>
</dbReference>
<evidence type="ECO:0000313" key="1">
    <source>
        <dbReference type="EMBL" id="TWH68076.1"/>
    </source>
</evidence>
<evidence type="ECO:0000313" key="2">
    <source>
        <dbReference type="Proteomes" id="UP000319825"/>
    </source>
</evidence>
<protein>
    <submittedName>
        <fullName evidence="1">Uncharacterized protein</fullName>
    </submittedName>
</protein>
<dbReference type="AlphaFoldDB" id="A0A562IB40"/>